<dbReference type="GO" id="GO:0006351">
    <property type="term" value="P:DNA-templated transcription"/>
    <property type="evidence" value="ECO:0007669"/>
    <property type="project" value="InterPro"/>
</dbReference>
<dbReference type="PANTHER" id="PTHR19376:SF32">
    <property type="entry name" value="DNA-DIRECTED RNA POLYMERASE III SUBUNIT RPC1"/>
    <property type="match status" value="1"/>
</dbReference>
<dbReference type="Gene3D" id="3.30.1490.180">
    <property type="entry name" value="RNA polymerase ii"/>
    <property type="match status" value="1"/>
</dbReference>
<dbReference type="Pfam" id="PF05000">
    <property type="entry name" value="RNA_pol_Rpb1_4"/>
    <property type="match status" value="1"/>
</dbReference>
<dbReference type="NCBIfam" id="NF006336">
    <property type="entry name" value="PRK08566.1"/>
    <property type="match status" value="1"/>
</dbReference>
<comment type="function">
    <text evidence="12">DNA-dependent RNA polymerase (RNAP) catalyzes the transcription of DNA into RNA using the four ribonucleoside triphosphates as substrates. Forms the clamp head domain.</text>
</comment>
<evidence type="ECO:0000256" key="2">
    <source>
        <dbReference type="ARBA" id="ARBA00022478"/>
    </source>
</evidence>
<name>A0A2D6M0R8_9ARCH</name>
<keyword evidence="6" id="KW-0479">Metal-binding</keyword>
<evidence type="ECO:0000256" key="4">
    <source>
        <dbReference type="ARBA" id="ARBA00022679"/>
    </source>
</evidence>
<dbReference type="GO" id="GO:0003899">
    <property type="term" value="F:DNA-directed RNA polymerase activity"/>
    <property type="evidence" value="ECO:0007669"/>
    <property type="project" value="UniProtKB-EC"/>
</dbReference>
<feature type="domain" description="RNA polymerase N-terminal" evidence="14">
    <location>
        <begin position="197"/>
        <end position="497"/>
    </location>
</feature>
<evidence type="ECO:0000256" key="1">
    <source>
        <dbReference type="ARBA" id="ARBA00006460"/>
    </source>
</evidence>
<dbReference type="InterPro" id="IPR006592">
    <property type="entry name" value="RNA_pol_N"/>
</dbReference>
<evidence type="ECO:0000256" key="10">
    <source>
        <dbReference type="ARBA" id="ARBA00023163"/>
    </source>
</evidence>
<comment type="caution">
    <text evidence="15">The sequence shown here is derived from an EMBL/GenBank/DDBJ whole genome shotgun (WGS) entry which is preliminary data.</text>
</comment>
<reference evidence="16" key="1">
    <citation type="submission" date="2017-09" db="EMBL/GenBank/DDBJ databases">
        <title>The Reconstruction of 2,631 Draft Metagenome-Assembled Genomes from the Global Oceans.</title>
        <authorList>
            <person name="Tully B.J."/>
            <person name="Graham E.D."/>
            <person name="Heidelberg J.F."/>
        </authorList>
    </citation>
    <scope>NUCLEOTIDE SEQUENCE [LARGE SCALE GENOMIC DNA]</scope>
</reference>
<dbReference type="Gene3D" id="1.10.274.100">
    <property type="entry name" value="RNA polymerase Rpb1, domain 3"/>
    <property type="match status" value="1"/>
</dbReference>
<protein>
    <recommendedName>
        <fullName evidence="13">DNA-directed RNA polymerase subunit</fullName>
        <ecNumber evidence="13">2.7.7.6</ecNumber>
    </recommendedName>
</protein>
<dbReference type="GO" id="GO:0000428">
    <property type="term" value="C:DNA-directed RNA polymerase complex"/>
    <property type="evidence" value="ECO:0007669"/>
    <property type="project" value="UniProtKB-KW"/>
</dbReference>
<dbReference type="EC" id="2.7.7.6" evidence="13"/>
<dbReference type="EMBL" id="NZBU01000005">
    <property type="protein sequence ID" value="MAG22020.1"/>
    <property type="molecule type" value="Genomic_DNA"/>
</dbReference>
<dbReference type="GO" id="GO:0008270">
    <property type="term" value="F:zinc ion binding"/>
    <property type="evidence" value="ECO:0007669"/>
    <property type="project" value="InterPro"/>
</dbReference>
<dbReference type="GO" id="GO:0003677">
    <property type="term" value="F:DNA binding"/>
    <property type="evidence" value="ECO:0007669"/>
    <property type="project" value="UniProtKB-KW"/>
</dbReference>
<keyword evidence="7" id="KW-0862">Zinc</keyword>
<evidence type="ECO:0000256" key="9">
    <source>
        <dbReference type="ARBA" id="ARBA00023125"/>
    </source>
</evidence>
<dbReference type="InterPro" id="IPR045867">
    <property type="entry name" value="DNA-dir_RpoC_beta_prime"/>
</dbReference>
<sequence length="874" mass="99522">MLMKKIDAVEFQILSPARIRKMSALEIKTPDTYDKDGYPMEGGLMDPHLGVINPGLRCKTCGQKMKQCPGHFGSLELERPVIHSEFSRKVEILMHATCQSCGRIVLPEDKLQTLHNELQTKPENSESIPKKIVLRAKKVKKCPHCKTVKDKILLDKPTNFFLEKERIYPTQIREWIEKIPDTDLKLFGYSQERIRPEWFIVNVLPVPPITIRPSITLESGIKSEDDLTHKLVDIIRINLRLKDNIDAGAPQLIIEDLWDLLQYHVTTYIDNNTAGVPPAKHRSGRALRTLVQRLKGKKGRFRHNLTGKRVNFAARSTVTPDPFIDISEIGIPESIARDLTVLEIVTEWNKKNIIKLVKEPDRAVYLIRPDNTRKKIDENNKKEIIEEIDVGYKIERRLRGGDIVLFNRQPSLHRLSMLAHKVRVMPGKTLRINPIVCKPYNADFDGDEMNIHVPQTEEGKTEAKELMYVRNQVISPRYGAPVIILDEDGVSGLYILTLNSTEFSRDEAMRYFYEIGITDLPKPDRGKNYSGKILFSQLLPKDLDLEYQTTTCKVIKKSGLCKNCVKEKCQFDAYLKIEKGQLKAGVIDGISLGEAEGRIVDTIARNYPSEVIEEFYSRVMHIICPLLTMKGMTVGLDEYEVSDKIKVKRKKIIEEVREEGKKLVDKYKRGTLKHIPGRTLAESFELGMMRLAAGSKDKLQKEIMKEKLEPVLGKNPEFNTMVMILSGSRGSSINLMNIAGFWGQASVREGRPRRGFQGRLTALNERNDVGVNAGGFIDANFMEGMNAKEFFYHSMGGRQGEVDTGVSTKVSGYLYRRLANSLKDLMVNHDGTVRTADKGIVQYKYGEDGVFPMNTIRGKSVDIEEEFRLFKKKK</sequence>
<evidence type="ECO:0000256" key="8">
    <source>
        <dbReference type="ARBA" id="ARBA00022842"/>
    </source>
</evidence>
<dbReference type="InterPro" id="IPR044893">
    <property type="entry name" value="RNA_pol_Rpb1_clamp_domain"/>
</dbReference>
<dbReference type="Pfam" id="PF04983">
    <property type="entry name" value="RNA_pol_Rpb1_3"/>
    <property type="match status" value="1"/>
</dbReference>
<dbReference type="Gene3D" id="6.20.50.80">
    <property type="match status" value="1"/>
</dbReference>
<dbReference type="FunFam" id="2.40.40.20:FF:000019">
    <property type="entry name" value="DNA-directed RNA polymerase II subunit RPB1"/>
    <property type="match status" value="1"/>
</dbReference>
<comment type="function">
    <text evidence="13">DNA-dependent RNA polymerase catalyzes the transcription of DNA into RNA using the four ribonucleoside triphosphates as substrates.</text>
</comment>
<evidence type="ECO:0000256" key="13">
    <source>
        <dbReference type="RuleBase" id="RU004279"/>
    </source>
</evidence>
<dbReference type="Gene3D" id="2.40.40.20">
    <property type="match status" value="1"/>
</dbReference>
<keyword evidence="4 13" id="KW-0808">Transferase</keyword>
<dbReference type="InterPro" id="IPR007080">
    <property type="entry name" value="RNA_pol_Rpb1_1"/>
</dbReference>
<dbReference type="InterPro" id="IPR007083">
    <property type="entry name" value="RNA_pol_Rpb1_4"/>
</dbReference>
<evidence type="ECO:0000256" key="11">
    <source>
        <dbReference type="ARBA" id="ARBA00048552"/>
    </source>
</evidence>
<keyword evidence="10 13" id="KW-0804">Transcription</keyword>
<evidence type="ECO:0000313" key="15">
    <source>
        <dbReference type="EMBL" id="MAG22020.1"/>
    </source>
</evidence>
<evidence type="ECO:0000256" key="12">
    <source>
        <dbReference type="ARBA" id="ARBA00053389"/>
    </source>
</evidence>
<evidence type="ECO:0000256" key="7">
    <source>
        <dbReference type="ARBA" id="ARBA00022833"/>
    </source>
</evidence>
<evidence type="ECO:0000256" key="3">
    <source>
        <dbReference type="ARBA" id="ARBA00022490"/>
    </source>
</evidence>
<dbReference type="InterPro" id="IPR042102">
    <property type="entry name" value="RNA_pol_Rpb1_3_sf"/>
</dbReference>
<dbReference type="Pfam" id="PF04998">
    <property type="entry name" value="RNA_pol_Rpb1_5"/>
    <property type="match status" value="1"/>
</dbReference>
<dbReference type="InterPro" id="IPR007066">
    <property type="entry name" value="RNA_pol_Rpb1_3"/>
</dbReference>
<keyword evidence="5 13" id="KW-0548">Nucleotidyltransferase</keyword>
<comment type="catalytic activity">
    <reaction evidence="11 13">
        <text>RNA(n) + a ribonucleoside 5'-triphosphate = RNA(n+1) + diphosphate</text>
        <dbReference type="Rhea" id="RHEA:21248"/>
        <dbReference type="Rhea" id="RHEA-COMP:14527"/>
        <dbReference type="Rhea" id="RHEA-COMP:17342"/>
        <dbReference type="ChEBI" id="CHEBI:33019"/>
        <dbReference type="ChEBI" id="CHEBI:61557"/>
        <dbReference type="ChEBI" id="CHEBI:140395"/>
        <dbReference type="EC" id="2.7.7.6"/>
    </reaction>
</comment>
<dbReference type="SUPFAM" id="SSF64484">
    <property type="entry name" value="beta and beta-prime subunits of DNA dependent RNA-polymerase"/>
    <property type="match status" value="1"/>
</dbReference>
<dbReference type="Proteomes" id="UP000226592">
    <property type="component" value="Unassembled WGS sequence"/>
</dbReference>
<dbReference type="AlphaFoldDB" id="A0A2D6M0R8"/>
<keyword evidence="9" id="KW-0238">DNA-binding</keyword>
<keyword evidence="8" id="KW-0460">Magnesium</keyword>
<dbReference type="NCBIfam" id="TIGR02390">
    <property type="entry name" value="RNA_pol_rpoA1"/>
    <property type="match status" value="1"/>
</dbReference>
<dbReference type="InterPro" id="IPR007081">
    <property type="entry name" value="RNA_pol_Rpb1_5"/>
</dbReference>
<keyword evidence="2 13" id="KW-0240">DNA-directed RNA polymerase</keyword>
<dbReference type="Pfam" id="PF00623">
    <property type="entry name" value="RNA_pol_Rpb1_2"/>
    <property type="match status" value="1"/>
</dbReference>
<accession>A0A2D6M0R8</accession>
<proteinExistence type="inferred from homology"/>
<dbReference type="Gene3D" id="1.10.132.30">
    <property type="match status" value="1"/>
</dbReference>
<dbReference type="Pfam" id="PF04997">
    <property type="entry name" value="RNA_pol_Rpb1_1"/>
    <property type="match status" value="1"/>
</dbReference>
<evidence type="ECO:0000313" key="16">
    <source>
        <dbReference type="Proteomes" id="UP000226592"/>
    </source>
</evidence>
<evidence type="ECO:0000259" key="14">
    <source>
        <dbReference type="SMART" id="SM00663"/>
    </source>
</evidence>
<dbReference type="PANTHER" id="PTHR19376">
    <property type="entry name" value="DNA-DIRECTED RNA POLYMERASE"/>
    <property type="match status" value="1"/>
</dbReference>
<comment type="similarity">
    <text evidence="1 13">Belongs to the RNA polymerase beta' chain family.</text>
</comment>
<dbReference type="InterPro" id="IPR038120">
    <property type="entry name" value="Rpb1_funnel_sf"/>
</dbReference>
<keyword evidence="3" id="KW-0963">Cytoplasm</keyword>
<evidence type="ECO:0000256" key="5">
    <source>
        <dbReference type="ARBA" id="ARBA00022695"/>
    </source>
</evidence>
<dbReference type="SMART" id="SM00663">
    <property type="entry name" value="RPOLA_N"/>
    <property type="match status" value="1"/>
</dbReference>
<evidence type="ECO:0000256" key="6">
    <source>
        <dbReference type="ARBA" id="ARBA00022723"/>
    </source>
</evidence>
<dbReference type="InterPro" id="IPR000722">
    <property type="entry name" value="RNA_pol_asu"/>
</dbReference>
<dbReference type="Gene3D" id="4.10.860.120">
    <property type="entry name" value="RNA polymerase II, clamp domain"/>
    <property type="match status" value="2"/>
</dbReference>
<dbReference type="InterPro" id="IPR012758">
    <property type="entry name" value="RPO1N"/>
</dbReference>
<dbReference type="Gene3D" id="6.10.250.2940">
    <property type="match status" value="1"/>
</dbReference>
<gene>
    <name evidence="15" type="primary">rpoA1</name>
    <name evidence="15" type="ORF">CL943_01765</name>
</gene>
<organism evidence="15 16">
    <name type="scientific">Candidatus Iainarchaeum sp</name>
    <dbReference type="NCBI Taxonomy" id="3101447"/>
    <lineage>
        <taxon>Archaea</taxon>
        <taxon>Candidatus Iainarchaeota</taxon>
        <taxon>Candidatus Iainarchaeia</taxon>
        <taxon>Candidatus Iainarchaeales</taxon>
        <taxon>Candidatus Iainarchaeaceae</taxon>
        <taxon>Candidatus Iainarchaeum</taxon>
    </lineage>
</organism>